<evidence type="ECO:0000256" key="2">
    <source>
        <dbReference type="ARBA" id="ARBA00034247"/>
    </source>
</evidence>
<dbReference type="InterPro" id="IPR031621">
    <property type="entry name" value="HisKA_7TM"/>
</dbReference>
<evidence type="ECO:0000256" key="1">
    <source>
        <dbReference type="ARBA" id="ARBA00012528"/>
    </source>
</evidence>
<dbReference type="SMART" id="SM00267">
    <property type="entry name" value="GGDEF"/>
    <property type="match status" value="1"/>
</dbReference>
<dbReference type="GO" id="GO:0052621">
    <property type="term" value="F:diguanylate cyclase activity"/>
    <property type="evidence" value="ECO:0007669"/>
    <property type="project" value="UniProtKB-EC"/>
</dbReference>
<feature type="transmembrane region" description="Helical" evidence="3">
    <location>
        <begin position="38"/>
        <end position="56"/>
    </location>
</feature>
<keyword evidence="5" id="KW-0808">Transferase</keyword>
<dbReference type="NCBIfam" id="TIGR00254">
    <property type="entry name" value="GGDEF"/>
    <property type="match status" value="1"/>
</dbReference>
<dbReference type="RefSeq" id="WP_263333000.1">
    <property type="nucleotide sequence ID" value="NZ_JAGSYH010000001.1"/>
</dbReference>
<keyword evidence="3" id="KW-0472">Membrane</keyword>
<keyword evidence="3" id="KW-1133">Transmembrane helix</keyword>
<proteinExistence type="predicted"/>
<dbReference type="EC" id="2.7.7.65" evidence="1"/>
<dbReference type="SUPFAM" id="SSF55073">
    <property type="entry name" value="Nucleotide cyclase"/>
    <property type="match status" value="1"/>
</dbReference>
<dbReference type="InterPro" id="IPR050469">
    <property type="entry name" value="Diguanylate_Cyclase"/>
</dbReference>
<dbReference type="InterPro" id="IPR043128">
    <property type="entry name" value="Rev_trsase/Diguanyl_cyclase"/>
</dbReference>
<organism evidence="5 6">
    <name type="scientific">Acidicapsa dinghuensis</name>
    <dbReference type="NCBI Taxonomy" id="2218256"/>
    <lineage>
        <taxon>Bacteria</taxon>
        <taxon>Pseudomonadati</taxon>
        <taxon>Acidobacteriota</taxon>
        <taxon>Terriglobia</taxon>
        <taxon>Terriglobales</taxon>
        <taxon>Acidobacteriaceae</taxon>
        <taxon>Acidicapsa</taxon>
    </lineage>
</organism>
<dbReference type="Pfam" id="PF16927">
    <property type="entry name" value="HisKA_7TM"/>
    <property type="match status" value="1"/>
</dbReference>
<dbReference type="InterPro" id="IPR029787">
    <property type="entry name" value="Nucleotide_cyclase"/>
</dbReference>
<keyword evidence="6" id="KW-1185">Reference proteome</keyword>
<evidence type="ECO:0000259" key="4">
    <source>
        <dbReference type="PROSITE" id="PS50887"/>
    </source>
</evidence>
<dbReference type="Gene3D" id="3.30.70.270">
    <property type="match status" value="1"/>
</dbReference>
<gene>
    <name evidence="5" type="ORF">ACFPT7_19745</name>
</gene>
<evidence type="ECO:0000256" key="3">
    <source>
        <dbReference type="SAM" id="Phobius"/>
    </source>
</evidence>
<dbReference type="PANTHER" id="PTHR45138:SF9">
    <property type="entry name" value="DIGUANYLATE CYCLASE DGCM-RELATED"/>
    <property type="match status" value="1"/>
</dbReference>
<evidence type="ECO:0000313" key="5">
    <source>
        <dbReference type="EMBL" id="MFC5864551.1"/>
    </source>
</evidence>
<feature type="transmembrane region" description="Helical" evidence="3">
    <location>
        <begin position="149"/>
        <end position="166"/>
    </location>
</feature>
<feature type="domain" description="GGDEF" evidence="4">
    <location>
        <begin position="381"/>
        <end position="513"/>
    </location>
</feature>
<reference evidence="6" key="1">
    <citation type="journal article" date="2019" name="Int. J. Syst. Evol. Microbiol.">
        <title>The Global Catalogue of Microorganisms (GCM) 10K type strain sequencing project: providing services to taxonomists for standard genome sequencing and annotation.</title>
        <authorList>
            <consortium name="The Broad Institute Genomics Platform"/>
            <consortium name="The Broad Institute Genome Sequencing Center for Infectious Disease"/>
            <person name="Wu L."/>
            <person name="Ma J."/>
        </authorList>
    </citation>
    <scope>NUCLEOTIDE SEQUENCE [LARGE SCALE GENOMIC DNA]</scope>
    <source>
        <strain evidence="6">JCM 4087</strain>
    </source>
</reference>
<dbReference type="InterPro" id="IPR000160">
    <property type="entry name" value="GGDEF_dom"/>
</dbReference>
<dbReference type="EMBL" id="JBHSPH010000010">
    <property type="protein sequence ID" value="MFC5864551.1"/>
    <property type="molecule type" value="Genomic_DNA"/>
</dbReference>
<dbReference type="CDD" id="cd01949">
    <property type="entry name" value="GGDEF"/>
    <property type="match status" value="1"/>
</dbReference>
<dbReference type="PANTHER" id="PTHR45138">
    <property type="entry name" value="REGULATORY COMPONENTS OF SENSORY TRANSDUCTION SYSTEM"/>
    <property type="match status" value="1"/>
</dbReference>
<protein>
    <recommendedName>
        <fullName evidence="1">diguanylate cyclase</fullName>
        <ecNumber evidence="1">2.7.7.65</ecNumber>
    </recommendedName>
</protein>
<feature type="transmembrane region" description="Helical" evidence="3">
    <location>
        <begin position="208"/>
        <end position="233"/>
    </location>
</feature>
<feature type="transmembrane region" description="Helical" evidence="3">
    <location>
        <begin position="6"/>
        <end position="26"/>
    </location>
</feature>
<dbReference type="Gene3D" id="3.30.450.20">
    <property type="entry name" value="PAS domain"/>
    <property type="match status" value="1"/>
</dbReference>
<keyword evidence="5" id="KW-0548">Nucleotidyltransferase</keyword>
<dbReference type="PROSITE" id="PS50887">
    <property type="entry name" value="GGDEF"/>
    <property type="match status" value="1"/>
</dbReference>
<sequence>MGTEVVVLARFLLTGVALLLAFLAYVSWSRRKDVPEAATFAVLALSMAVYSFGYAGELAQTAVPAARFWLHIEYLALPWAGALWVMAACKHNGIKSRPLLLFLIPVITFVGHYTNVHNLFYTAPMTMVHRPPFWVLTVQRGPLSLLDNAYLMVAFCIGAWIYLSGLKHASSLVRRQSVVMVIGSFLPFVGYFTYLGGLSPWGLDITPVTLGVTCLVMYYGIFHCGIFNVSPLARNIIFNSMRDAVLVMDTYDRLLDFNHAALAMFPVLNQRNLGTPLLPMLNSAPLLAGAIIRGDDKAEIQIEYATVEHYLVRIWPLFSSSNPDSRQMGRAVVLANVTAQVQLREELRSRAETDALTGIANRRRFNQVLHIECTRFTRGHAPFSLLMIDLDYFKEVNDRYGHAAGDEVLRQVAQILLATLRSTDLVARYGGEEFAVLLTETRIQGAMVIAERIRAAVEERVISADGNEISLTLSIGVTSHTEEDAEAVEELLKRADEALYRAKAAGRNCVDAG</sequence>
<comment type="catalytic activity">
    <reaction evidence="2">
        <text>2 GTP = 3',3'-c-di-GMP + 2 diphosphate</text>
        <dbReference type="Rhea" id="RHEA:24898"/>
        <dbReference type="ChEBI" id="CHEBI:33019"/>
        <dbReference type="ChEBI" id="CHEBI:37565"/>
        <dbReference type="ChEBI" id="CHEBI:58805"/>
        <dbReference type="EC" id="2.7.7.65"/>
    </reaction>
</comment>
<keyword evidence="3" id="KW-0812">Transmembrane</keyword>
<name>A0ABW1EJS0_9BACT</name>
<accession>A0ABW1EJS0</accession>
<dbReference type="Pfam" id="PF00990">
    <property type="entry name" value="GGDEF"/>
    <property type="match status" value="1"/>
</dbReference>
<feature type="transmembrane region" description="Helical" evidence="3">
    <location>
        <begin position="68"/>
        <end position="87"/>
    </location>
</feature>
<feature type="transmembrane region" description="Helical" evidence="3">
    <location>
        <begin position="99"/>
        <end position="121"/>
    </location>
</feature>
<feature type="transmembrane region" description="Helical" evidence="3">
    <location>
        <begin position="178"/>
        <end position="196"/>
    </location>
</feature>
<dbReference type="Proteomes" id="UP001596091">
    <property type="component" value="Unassembled WGS sequence"/>
</dbReference>
<comment type="caution">
    <text evidence="5">The sequence shown here is derived from an EMBL/GenBank/DDBJ whole genome shotgun (WGS) entry which is preliminary data.</text>
</comment>
<evidence type="ECO:0000313" key="6">
    <source>
        <dbReference type="Proteomes" id="UP001596091"/>
    </source>
</evidence>